<evidence type="ECO:0000313" key="1">
    <source>
        <dbReference type="EMBL" id="KMT66254.1"/>
    </source>
</evidence>
<protein>
    <recommendedName>
        <fullName evidence="3">DUF2750 domain-containing protein</fullName>
    </recommendedName>
</protein>
<accession>A0A0J8GYD9</accession>
<keyword evidence="2" id="KW-1185">Reference proteome</keyword>
<gene>
    <name evidence="1" type="ORF">XM47_04475</name>
</gene>
<dbReference type="AlphaFoldDB" id="A0A0J8GYD9"/>
<reference evidence="1 2" key="1">
    <citation type="submission" date="2015-04" db="EMBL/GenBank/DDBJ databases">
        <title>Draft Genome Sequence of the Novel Agar-Digesting Marine Bacterium Q1.</title>
        <authorList>
            <person name="Li Y."/>
            <person name="Li D."/>
            <person name="Chen G."/>
            <person name="Du Z."/>
        </authorList>
    </citation>
    <scope>NUCLEOTIDE SEQUENCE [LARGE SCALE GENOMIC DNA]</scope>
    <source>
        <strain evidence="1 2">Q1</strain>
    </source>
</reference>
<proteinExistence type="predicted"/>
<dbReference type="EMBL" id="LAZL01000005">
    <property type="protein sequence ID" value="KMT66254.1"/>
    <property type="molecule type" value="Genomic_DNA"/>
</dbReference>
<dbReference type="InterPro" id="IPR021284">
    <property type="entry name" value="DUF2750"/>
</dbReference>
<dbReference type="RefSeq" id="WP_048690232.1">
    <property type="nucleotide sequence ID" value="NZ_KQ130484.1"/>
</dbReference>
<dbReference type="Proteomes" id="UP000037600">
    <property type="component" value="Unassembled WGS sequence"/>
</dbReference>
<organism evidence="1 2">
    <name type="scientific">Catenovulum maritimum</name>
    <dbReference type="NCBI Taxonomy" id="1513271"/>
    <lineage>
        <taxon>Bacteria</taxon>
        <taxon>Pseudomonadati</taxon>
        <taxon>Pseudomonadota</taxon>
        <taxon>Gammaproteobacteria</taxon>
        <taxon>Alteromonadales</taxon>
        <taxon>Alteromonadaceae</taxon>
        <taxon>Catenovulum</taxon>
    </lineage>
</organism>
<dbReference type="OrthoDB" id="2936081at2"/>
<comment type="caution">
    <text evidence="1">The sequence shown here is derived from an EMBL/GenBank/DDBJ whole genome shotgun (WGS) entry which is preliminary data.</text>
</comment>
<dbReference type="Pfam" id="PF11042">
    <property type="entry name" value="DUF2750"/>
    <property type="match status" value="1"/>
</dbReference>
<sequence>MQTNNPENTTVSTAKTEIEFYRQVAQTESLFSIIDDKGIPTPTGDDGLKVMPFWSSEAAALDFIQSNEGFTQFQPYPIEWSIFQDKWIEGIAQDDLLVGLNWQKIDGENCVTEVELMLKGIIEMLKNKPIKKAK</sequence>
<evidence type="ECO:0000313" key="2">
    <source>
        <dbReference type="Proteomes" id="UP000037600"/>
    </source>
</evidence>
<name>A0A0J8GYD9_9ALTE</name>
<evidence type="ECO:0008006" key="3">
    <source>
        <dbReference type="Google" id="ProtNLM"/>
    </source>
</evidence>